<protein>
    <submittedName>
        <fullName evidence="2">Uncharacterized protein</fullName>
    </submittedName>
</protein>
<evidence type="ECO:0000313" key="2">
    <source>
        <dbReference type="EMBL" id="KKM49754.1"/>
    </source>
</evidence>
<organism evidence="2">
    <name type="scientific">marine sediment metagenome</name>
    <dbReference type="NCBI Taxonomy" id="412755"/>
    <lineage>
        <taxon>unclassified sequences</taxon>
        <taxon>metagenomes</taxon>
        <taxon>ecological metagenomes</taxon>
    </lineage>
</organism>
<accession>A0A0F9INS0</accession>
<reference evidence="2" key="1">
    <citation type="journal article" date="2015" name="Nature">
        <title>Complex archaea that bridge the gap between prokaryotes and eukaryotes.</title>
        <authorList>
            <person name="Spang A."/>
            <person name="Saw J.H."/>
            <person name="Jorgensen S.L."/>
            <person name="Zaremba-Niedzwiedzka K."/>
            <person name="Martijn J."/>
            <person name="Lind A.E."/>
            <person name="van Eijk R."/>
            <person name="Schleper C."/>
            <person name="Guy L."/>
            <person name="Ettema T.J."/>
        </authorList>
    </citation>
    <scope>NUCLEOTIDE SEQUENCE</scope>
</reference>
<sequence length="80" mass="9586">MVSKTQKEILNPNLKESSPVKNEEEEIENFCDENFSMLQKIHSILLNCSNMSQNQKREFSQNERFFMKQYLQKLLNERQG</sequence>
<dbReference type="AlphaFoldDB" id="A0A0F9INS0"/>
<comment type="caution">
    <text evidence="2">The sequence shown here is derived from an EMBL/GenBank/DDBJ whole genome shotgun (WGS) entry which is preliminary data.</text>
</comment>
<name>A0A0F9INS0_9ZZZZ</name>
<dbReference type="EMBL" id="LAZR01011974">
    <property type="protein sequence ID" value="KKM49754.1"/>
    <property type="molecule type" value="Genomic_DNA"/>
</dbReference>
<feature type="region of interest" description="Disordered" evidence="1">
    <location>
        <begin position="1"/>
        <end position="23"/>
    </location>
</feature>
<evidence type="ECO:0000256" key="1">
    <source>
        <dbReference type="SAM" id="MobiDB-lite"/>
    </source>
</evidence>
<proteinExistence type="predicted"/>
<gene>
    <name evidence="2" type="ORF">LCGC14_1556640</name>
</gene>